<evidence type="ECO:0000256" key="12">
    <source>
        <dbReference type="RuleBase" id="RU003514"/>
    </source>
</evidence>
<comment type="cofactor">
    <cofactor evidence="11">
        <name>Mg(2+)</name>
        <dbReference type="ChEBI" id="CHEBI:18420"/>
    </cofactor>
    <cofactor evidence="11">
        <name>Mn(2+)</name>
        <dbReference type="ChEBI" id="CHEBI:29035"/>
    </cofactor>
</comment>
<keyword evidence="3 11" id="KW-0639">Primosome</keyword>
<name>A0A832ZIU4_9EURY</name>
<dbReference type="EC" id="2.7.7.-" evidence="11"/>
<evidence type="ECO:0000256" key="10">
    <source>
        <dbReference type="ARBA" id="ARBA00023211"/>
    </source>
</evidence>
<dbReference type="SUPFAM" id="SSF56747">
    <property type="entry name" value="Prim-pol domain"/>
    <property type="match status" value="1"/>
</dbReference>
<evidence type="ECO:0000256" key="13">
    <source>
        <dbReference type="RuleBase" id="RU004224"/>
    </source>
</evidence>
<keyword evidence="5 11" id="KW-0548">Nucleotidyltransferase</keyword>
<comment type="similarity">
    <text evidence="1 11 12">Belongs to the eukaryotic-type primase small subunit family.</text>
</comment>
<comment type="function">
    <text evidence="11">Catalytic subunit of DNA primase, an RNA polymerase that catalyzes the synthesis of short RNA molecules used as primers for DNA polymerase during DNA replication. The small subunit contains the primase catalytic core and has DNA synthesis activity on its own. Binding to the large subunit stabilizes and modulates the activity, increasing the rate of DNA synthesis while decreasing the length of the DNA fragments, and conferring RNA synthesis capability. The DNA polymerase activity may enable DNA primase to also catalyze primer extension after primer synthesis. May also play a role in DNA repair.</text>
</comment>
<dbReference type="Pfam" id="PF01896">
    <property type="entry name" value="DNA_primase_S"/>
    <property type="match status" value="1"/>
</dbReference>
<dbReference type="NCBIfam" id="TIGR00335">
    <property type="entry name" value="primase_sml"/>
    <property type="match status" value="1"/>
</dbReference>
<dbReference type="Proteomes" id="UP000618343">
    <property type="component" value="Unassembled WGS sequence"/>
</dbReference>
<keyword evidence="9 11" id="KW-0804">Transcription</keyword>
<dbReference type="GO" id="GO:0000428">
    <property type="term" value="C:DNA-directed RNA polymerase complex"/>
    <property type="evidence" value="ECO:0007669"/>
    <property type="project" value="UniProtKB-KW"/>
</dbReference>
<dbReference type="GO" id="GO:0003899">
    <property type="term" value="F:DNA-directed RNA polymerase activity"/>
    <property type="evidence" value="ECO:0007669"/>
    <property type="project" value="UniProtKB-UniRule"/>
</dbReference>
<evidence type="ECO:0000256" key="8">
    <source>
        <dbReference type="ARBA" id="ARBA00022842"/>
    </source>
</evidence>
<protein>
    <recommendedName>
        <fullName evidence="11">DNA primase small subunit PriS</fullName>
        <ecNumber evidence="11">2.7.7.-</ecNumber>
    </recommendedName>
</protein>
<keyword evidence="4 11" id="KW-0808">Transferase</keyword>
<keyword evidence="6 11" id="KW-0235">DNA replication</keyword>
<comment type="caution">
    <text evidence="14">The sequence shown here is derived from an EMBL/GenBank/DDBJ whole genome shotgun (WGS) entry which is preliminary data.</text>
</comment>
<evidence type="ECO:0000256" key="2">
    <source>
        <dbReference type="ARBA" id="ARBA00022478"/>
    </source>
</evidence>
<evidence type="ECO:0000256" key="9">
    <source>
        <dbReference type="ARBA" id="ARBA00023163"/>
    </source>
</evidence>
<proteinExistence type="inferred from homology"/>
<feature type="active site" evidence="11">
    <location>
        <position position="256"/>
    </location>
</feature>
<evidence type="ECO:0000256" key="7">
    <source>
        <dbReference type="ARBA" id="ARBA00022723"/>
    </source>
</evidence>
<comment type="function">
    <text evidence="13">RNA polymerase that catalyzes the synthesis of short RNA molecules used as primers for DNA polymerase during DNA replication.</text>
</comment>
<dbReference type="EMBL" id="DQUO01000018">
    <property type="protein sequence ID" value="HIP91033.1"/>
    <property type="molecule type" value="Genomic_DNA"/>
</dbReference>
<dbReference type="PANTHER" id="PTHR10536">
    <property type="entry name" value="DNA PRIMASE SMALL SUBUNIT"/>
    <property type="match status" value="1"/>
</dbReference>
<dbReference type="Gene3D" id="3.90.920.10">
    <property type="entry name" value="DNA primase, PRIM domain"/>
    <property type="match status" value="1"/>
</dbReference>
<keyword evidence="10 11" id="KW-0464">Manganese</keyword>
<dbReference type="CDD" id="cd04860">
    <property type="entry name" value="AE_Prim_S"/>
    <property type="match status" value="1"/>
</dbReference>
<dbReference type="HAMAP" id="MF_00700">
    <property type="entry name" value="DNA_primase_sml_arc"/>
    <property type="match status" value="1"/>
</dbReference>
<sequence>METSHEDKLDLIKKYYREYFRDAVKNRWLEVPEDIKHREIGYGYLKKVDNRNLSFNSQGEYLNWVLDRSPFHLYKSLAYMRYPSSVGGAQKKGLFRREIAFDIDVHKLKRCTHRDQGWLCRHCLEEGKKQVFILIDEFLIPDFGLSKRDLKIVFSGNRGYHIYIKPRDEDIRDTIEHWSREERRYFIEYILGKNLSLSSVGSGWKRRILKAIKNRRLLAQLERSSNWRRILERLREKERKRIVSIIEKVKNRLELDEKVMEDDIRLLRVIGSLHGYTGFMVKEIKYNSLEHFDPLRDGIYPKFNREYYNVKIKERIDPLRIGDNLYTYRSKEVPVSVILYLFGHGVDFEILD</sequence>
<keyword evidence="7 11" id="KW-0479">Metal-binding</keyword>
<accession>A0A832ZIU4</accession>
<evidence type="ECO:0000256" key="4">
    <source>
        <dbReference type="ARBA" id="ARBA00022679"/>
    </source>
</evidence>
<feature type="active site" evidence="11">
    <location>
        <position position="104"/>
    </location>
</feature>
<feature type="active site" evidence="11">
    <location>
        <position position="102"/>
    </location>
</feature>
<dbReference type="AlphaFoldDB" id="A0A832ZIU4"/>
<dbReference type="GO" id="GO:0046872">
    <property type="term" value="F:metal ion binding"/>
    <property type="evidence" value="ECO:0007669"/>
    <property type="project" value="UniProtKB-KW"/>
</dbReference>
<comment type="subunit">
    <text evidence="11">Heterodimer of a small subunit (PriS) and a large subunit (PriL).</text>
</comment>
<evidence type="ECO:0000256" key="11">
    <source>
        <dbReference type="HAMAP-Rule" id="MF_00700"/>
    </source>
</evidence>
<evidence type="ECO:0000256" key="5">
    <source>
        <dbReference type="ARBA" id="ARBA00022695"/>
    </source>
</evidence>
<keyword evidence="2 11" id="KW-0240">DNA-directed RNA polymerase</keyword>
<evidence type="ECO:0000313" key="14">
    <source>
        <dbReference type="EMBL" id="HIP91033.1"/>
    </source>
</evidence>
<dbReference type="InterPro" id="IPR014052">
    <property type="entry name" value="DNA_primase_ssu_euk/arc"/>
</dbReference>
<dbReference type="GO" id="GO:1990077">
    <property type="term" value="C:primosome complex"/>
    <property type="evidence" value="ECO:0007669"/>
    <property type="project" value="UniProtKB-KW"/>
</dbReference>
<evidence type="ECO:0000313" key="15">
    <source>
        <dbReference type="Proteomes" id="UP000618343"/>
    </source>
</evidence>
<evidence type="ECO:0000256" key="3">
    <source>
        <dbReference type="ARBA" id="ARBA00022515"/>
    </source>
</evidence>
<dbReference type="InterPro" id="IPR002755">
    <property type="entry name" value="DNA_primase_S"/>
</dbReference>
<evidence type="ECO:0000256" key="1">
    <source>
        <dbReference type="ARBA" id="ARBA00009762"/>
    </source>
</evidence>
<dbReference type="InterPro" id="IPR023639">
    <property type="entry name" value="DNA_primase_ssu_PriS"/>
</dbReference>
<evidence type="ECO:0000256" key="6">
    <source>
        <dbReference type="ARBA" id="ARBA00022705"/>
    </source>
</evidence>
<organism evidence="14 15">
    <name type="scientific">Methanothermococcus okinawensis</name>
    <dbReference type="NCBI Taxonomy" id="155863"/>
    <lineage>
        <taxon>Archaea</taxon>
        <taxon>Methanobacteriati</taxon>
        <taxon>Methanobacteriota</taxon>
        <taxon>Methanomada group</taxon>
        <taxon>Methanococci</taxon>
        <taxon>Methanococcales</taxon>
        <taxon>Methanococcaceae</taxon>
        <taxon>Methanothermococcus</taxon>
    </lineage>
</organism>
<keyword evidence="8 11" id="KW-0460">Magnesium</keyword>
<gene>
    <name evidence="11 14" type="primary">priS</name>
    <name evidence="14" type="ORF">EYH21_01870</name>
</gene>
<dbReference type="GO" id="GO:0006269">
    <property type="term" value="P:DNA replication, synthesis of primer"/>
    <property type="evidence" value="ECO:0007669"/>
    <property type="project" value="UniProtKB-UniRule"/>
</dbReference>
<reference evidence="14" key="1">
    <citation type="journal article" date="2020" name="ISME J.">
        <title>Gammaproteobacteria mediating utilization of methyl-, sulfur- and petroleum organic compounds in deep ocean hydrothermal plumes.</title>
        <authorList>
            <person name="Zhou Z."/>
            <person name="Liu Y."/>
            <person name="Pan J."/>
            <person name="Cron B.R."/>
            <person name="Toner B.M."/>
            <person name="Anantharaman K."/>
            <person name="Breier J.A."/>
            <person name="Dick G.J."/>
            <person name="Li M."/>
        </authorList>
    </citation>
    <scope>NUCLEOTIDE SEQUENCE</scope>
    <source>
        <strain evidence="14">SZUA-1471</strain>
    </source>
</reference>